<feature type="region of interest" description="Disordered" evidence="1">
    <location>
        <begin position="299"/>
        <end position="328"/>
    </location>
</feature>
<dbReference type="GO" id="GO:0000398">
    <property type="term" value="P:mRNA splicing, via spliceosome"/>
    <property type="evidence" value="ECO:0007669"/>
    <property type="project" value="TreeGrafter"/>
</dbReference>
<comment type="caution">
    <text evidence="4">The sequence shown here is derived from an EMBL/GenBank/DDBJ whole genome shotgun (WGS) entry which is preliminary data.</text>
</comment>
<dbReference type="InterPro" id="IPR006768">
    <property type="entry name" value="Cwf19-like_C_dom-1"/>
</dbReference>
<feature type="compositionally biased region" description="Basic residues" evidence="1">
    <location>
        <begin position="310"/>
        <end position="321"/>
    </location>
</feature>
<feature type="domain" description="Cwf19-like protein C-terminal" evidence="2">
    <location>
        <begin position="502"/>
        <end position="582"/>
    </location>
</feature>
<sequence length="585" mass="64508">MATKMLVRGTLNFNNITHTDHISFVFGSINGQLRSAFGKLAALHAKNVFSFVMVTGNLFGEAQDDDQLTDLLEGRIEIPCPTYFTVGTIQLPPRVVERVAKDEEVAPNLYYLGKRSVTKTSEGVRIVALGGIVDLNIVAGLSKDQHEPIHTEGDTKALRGANNADILLTTMWPTGVWKNSSKGKELQIGAETAPSSQTIAELCEVLKPRYHFAMSPGNIAFEREPFFAQETEEDKDKGIALTRFISLAPWANTAKAKSMYAFTLNKDAIITPPVGSTLTPFYTKPVPKKRTADQAEFSRFGAHSHDQDHHNRRRKHHHRRERSPPPGPDRCFFCLSNPNLPTHMVACVGEDTYLATAKGPLPAAGTFGKQGLEFPGHFIITPLTHAASLSAAAMGGDDDNGDAAAADGNGGEAKKTFAEMKRFRDALQGMVAGASGRKLGAVTWEINRARNIHVHWQFLPVPATMVSQGLVEAGFRVLAEDMKLGKFVTKEFDTADEVPGDYFRVWIWAEEDGEDGGKVVGKSLLLPFDESIRFDLQYPRKVMAKLLGLEDRTFWQDVAQSEEEETADVVAFRKAFKEWDFTLEG</sequence>
<evidence type="ECO:0000313" key="5">
    <source>
        <dbReference type="Proteomes" id="UP001302676"/>
    </source>
</evidence>
<evidence type="ECO:0000259" key="3">
    <source>
        <dbReference type="Pfam" id="PF04677"/>
    </source>
</evidence>
<dbReference type="EMBL" id="MU853573">
    <property type="protein sequence ID" value="KAK4144887.1"/>
    <property type="molecule type" value="Genomic_DNA"/>
</dbReference>
<protein>
    <submittedName>
        <fullName evidence="4">CwfJ C-terminus 2-domain-containing protein-like protein</fullName>
    </submittedName>
</protein>
<gene>
    <name evidence="4" type="ORF">C8A04DRAFT_11096</name>
</gene>
<reference evidence="4" key="2">
    <citation type="submission" date="2023-05" db="EMBL/GenBank/DDBJ databases">
        <authorList>
            <consortium name="Lawrence Berkeley National Laboratory"/>
            <person name="Steindorff A."/>
            <person name="Hensen N."/>
            <person name="Bonometti L."/>
            <person name="Westerberg I."/>
            <person name="Brannstrom I.O."/>
            <person name="Guillou S."/>
            <person name="Cros-Aarteil S."/>
            <person name="Calhoun S."/>
            <person name="Haridas S."/>
            <person name="Kuo A."/>
            <person name="Mondo S."/>
            <person name="Pangilinan J."/>
            <person name="Riley R."/>
            <person name="Labutti K."/>
            <person name="Andreopoulos B."/>
            <person name="Lipzen A."/>
            <person name="Chen C."/>
            <person name="Yanf M."/>
            <person name="Daum C."/>
            <person name="Ng V."/>
            <person name="Clum A."/>
            <person name="Ohm R."/>
            <person name="Martin F."/>
            <person name="Silar P."/>
            <person name="Natvig D."/>
            <person name="Lalanne C."/>
            <person name="Gautier V."/>
            <person name="Ament-Velasquez S.L."/>
            <person name="Kruys A."/>
            <person name="Hutchinson M.I."/>
            <person name="Powell A.J."/>
            <person name="Barry K."/>
            <person name="Miller A.N."/>
            <person name="Grigoriev I.V."/>
            <person name="Debuchy R."/>
            <person name="Gladieux P."/>
            <person name="Thoren M.H."/>
            <person name="Johannesson H."/>
        </authorList>
    </citation>
    <scope>NUCLEOTIDE SEQUENCE</scope>
    <source>
        <strain evidence="4">CBS 141.50</strain>
    </source>
</reference>
<evidence type="ECO:0000259" key="2">
    <source>
        <dbReference type="Pfam" id="PF04676"/>
    </source>
</evidence>
<feature type="domain" description="Cwf19-like C-terminal" evidence="3">
    <location>
        <begin position="327"/>
        <end position="468"/>
    </location>
</feature>
<dbReference type="CDD" id="cd07380">
    <property type="entry name" value="MPP_CWF19_N"/>
    <property type="match status" value="1"/>
</dbReference>
<dbReference type="GO" id="GO:0061632">
    <property type="term" value="F:RNA lariat debranching enzyme activator activity"/>
    <property type="evidence" value="ECO:0007669"/>
    <property type="project" value="TreeGrafter"/>
</dbReference>
<dbReference type="AlphaFoldDB" id="A0AAN6V4Z0"/>
<accession>A0AAN6V4Z0</accession>
<keyword evidence="5" id="KW-1185">Reference proteome</keyword>
<dbReference type="Pfam" id="PF04677">
    <property type="entry name" value="CwfJ_C_1"/>
    <property type="match status" value="1"/>
</dbReference>
<reference evidence="4" key="1">
    <citation type="journal article" date="2023" name="Mol. Phylogenet. Evol.">
        <title>Genome-scale phylogeny and comparative genomics of the fungal order Sordariales.</title>
        <authorList>
            <person name="Hensen N."/>
            <person name="Bonometti L."/>
            <person name="Westerberg I."/>
            <person name="Brannstrom I.O."/>
            <person name="Guillou S."/>
            <person name="Cros-Aarteil S."/>
            <person name="Calhoun S."/>
            <person name="Haridas S."/>
            <person name="Kuo A."/>
            <person name="Mondo S."/>
            <person name="Pangilinan J."/>
            <person name="Riley R."/>
            <person name="LaButti K."/>
            <person name="Andreopoulos B."/>
            <person name="Lipzen A."/>
            <person name="Chen C."/>
            <person name="Yan M."/>
            <person name="Daum C."/>
            <person name="Ng V."/>
            <person name="Clum A."/>
            <person name="Steindorff A."/>
            <person name="Ohm R.A."/>
            <person name="Martin F."/>
            <person name="Silar P."/>
            <person name="Natvig D.O."/>
            <person name="Lalanne C."/>
            <person name="Gautier V."/>
            <person name="Ament-Velasquez S.L."/>
            <person name="Kruys A."/>
            <person name="Hutchinson M.I."/>
            <person name="Powell A.J."/>
            <person name="Barry K."/>
            <person name="Miller A.N."/>
            <person name="Grigoriev I.V."/>
            <person name="Debuchy R."/>
            <person name="Gladieux P."/>
            <person name="Hiltunen Thoren M."/>
            <person name="Johannesson H."/>
        </authorList>
    </citation>
    <scope>NUCLEOTIDE SEQUENCE</scope>
    <source>
        <strain evidence="4">CBS 141.50</strain>
    </source>
</reference>
<evidence type="ECO:0000256" key="1">
    <source>
        <dbReference type="SAM" id="MobiDB-lite"/>
    </source>
</evidence>
<dbReference type="InterPro" id="IPR040194">
    <property type="entry name" value="Cwf19-like"/>
</dbReference>
<proteinExistence type="predicted"/>
<dbReference type="InterPro" id="IPR006767">
    <property type="entry name" value="Cwf19-like_C_dom-2"/>
</dbReference>
<dbReference type="RefSeq" id="XP_062638258.1">
    <property type="nucleotide sequence ID" value="XM_062776833.1"/>
</dbReference>
<organism evidence="4 5">
    <name type="scientific">Dichotomopilus funicola</name>
    <dbReference type="NCBI Taxonomy" id="1934379"/>
    <lineage>
        <taxon>Eukaryota</taxon>
        <taxon>Fungi</taxon>
        <taxon>Dikarya</taxon>
        <taxon>Ascomycota</taxon>
        <taxon>Pezizomycotina</taxon>
        <taxon>Sordariomycetes</taxon>
        <taxon>Sordariomycetidae</taxon>
        <taxon>Sordariales</taxon>
        <taxon>Chaetomiaceae</taxon>
        <taxon>Dichotomopilus</taxon>
    </lineage>
</organism>
<dbReference type="GO" id="GO:0071014">
    <property type="term" value="C:post-mRNA release spliceosomal complex"/>
    <property type="evidence" value="ECO:0007669"/>
    <property type="project" value="TreeGrafter"/>
</dbReference>
<name>A0AAN6V4Z0_9PEZI</name>
<dbReference type="PANTHER" id="PTHR12072">
    <property type="entry name" value="CWF19, CELL CYCLE CONTROL PROTEIN"/>
    <property type="match status" value="1"/>
</dbReference>
<dbReference type="Proteomes" id="UP001302676">
    <property type="component" value="Unassembled WGS sequence"/>
</dbReference>
<evidence type="ECO:0000313" key="4">
    <source>
        <dbReference type="EMBL" id="KAK4144887.1"/>
    </source>
</evidence>
<dbReference type="Pfam" id="PF04676">
    <property type="entry name" value="CwfJ_C_2"/>
    <property type="match status" value="1"/>
</dbReference>
<dbReference type="GeneID" id="87813446"/>
<dbReference type="PANTHER" id="PTHR12072:SF4">
    <property type="entry name" value="CWF19-LIKE PROTEIN 1"/>
    <property type="match status" value="1"/>
</dbReference>